<sequence length="73" mass="8329">MRVNRIECCLINRLNGSDELLSSLEEKENVRIETFNCIGNCLICSTKFHTILNGNRYVADTPDELKKLIVSNL</sequence>
<dbReference type="Proteomes" id="UP000180057">
    <property type="component" value="Unassembled WGS sequence"/>
</dbReference>
<dbReference type="AlphaFoldDB" id="A0A1S2M270"/>
<evidence type="ECO:0008006" key="3">
    <source>
        <dbReference type="Google" id="ProtNLM"/>
    </source>
</evidence>
<organism evidence="1 2">
    <name type="scientific">Anaerobacillus alkalidiazotrophicus</name>
    <dbReference type="NCBI Taxonomy" id="472963"/>
    <lineage>
        <taxon>Bacteria</taxon>
        <taxon>Bacillati</taxon>
        <taxon>Bacillota</taxon>
        <taxon>Bacilli</taxon>
        <taxon>Bacillales</taxon>
        <taxon>Bacillaceae</taxon>
        <taxon>Anaerobacillus</taxon>
    </lineage>
</organism>
<dbReference type="RefSeq" id="WP_071390500.1">
    <property type="nucleotide sequence ID" value="NZ_MLQS01000024.1"/>
</dbReference>
<evidence type="ECO:0000313" key="2">
    <source>
        <dbReference type="Proteomes" id="UP000180057"/>
    </source>
</evidence>
<reference evidence="1 2" key="1">
    <citation type="submission" date="2016-10" db="EMBL/GenBank/DDBJ databases">
        <title>Draft genome sequences of four alkaliphilic bacteria belonging to the Anaerobacillus genus.</title>
        <authorList>
            <person name="Bassil N.M."/>
            <person name="Lloyd J.R."/>
        </authorList>
    </citation>
    <scope>NUCLEOTIDE SEQUENCE [LARGE SCALE GENOMIC DNA]</scope>
    <source>
        <strain evidence="1 2">DSM 22531</strain>
    </source>
</reference>
<gene>
    <name evidence="1" type="ORF">BKP45_14955</name>
</gene>
<evidence type="ECO:0000313" key="1">
    <source>
        <dbReference type="EMBL" id="OIJ18828.1"/>
    </source>
</evidence>
<dbReference type="STRING" id="472963.BKP45_14955"/>
<dbReference type="EMBL" id="MLQS01000024">
    <property type="protein sequence ID" value="OIJ18828.1"/>
    <property type="molecule type" value="Genomic_DNA"/>
</dbReference>
<comment type="caution">
    <text evidence="1">The sequence shown here is derived from an EMBL/GenBank/DDBJ whole genome shotgun (WGS) entry which is preliminary data.</text>
</comment>
<dbReference type="Pfam" id="PF07293">
    <property type="entry name" value="DUF1450"/>
    <property type="match status" value="1"/>
</dbReference>
<accession>A0A1S2M270</accession>
<dbReference type="OrthoDB" id="2970673at2"/>
<proteinExistence type="predicted"/>
<keyword evidence="2" id="KW-1185">Reference proteome</keyword>
<name>A0A1S2M270_9BACI</name>
<protein>
    <recommendedName>
        <fullName evidence="3">DUF1450 domain-containing protein</fullName>
    </recommendedName>
</protein>
<dbReference type="InterPro" id="IPR009910">
    <property type="entry name" value="DUF1450"/>
</dbReference>